<feature type="region of interest" description="Disordered" evidence="2">
    <location>
        <begin position="262"/>
        <end position="282"/>
    </location>
</feature>
<proteinExistence type="predicted"/>
<dbReference type="PANTHER" id="PTHR31245:SF18">
    <property type="entry name" value="CUE DOMAIN-CONTAINING PROTEIN"/>
    <property type="match status" value="1"/>
</dbReference>
<name>A0ABS8UVU4_DATST</name>
<feature type="coiled-coil region" evidence="1">
    <location>
        <begin position="330"/>
        <end position="388"/>
    </location>
</feature>
<evidence type="ECO:0008006" key="5">
    <source>
        <dbReference type="Google" id="ProtNLM"/>
    </source>
</evidence>
<organism evidence="3 4">
    <name type="scientific">Datura stramonium</name>
    <name type="common">Jimsonweed</name>
    <name type="synonym">Common thornapple</name>
    <dbReference type="NCBI Taxonomy" id="4076"/>
    <lineage>
        <taxon>Eukaryota</taxon>
        <taxon>Viridiplantae</taxon>
        <taxon>Streptophyta</taxon>
        <taxon>Embryophyta</taxon>
        <taxon>Tracheophyta</taxon>
        <taxon>Spermatophyta</taxon>
        <taxon>Magnoliopsida</taxon>
        <taxon>eudicotyledons</taxon>
        <taxon>Gunneridae</taxon>
        <taxon>Pentapetalae</taxon>
        <taxon>asterids</taxon>
        <taxon>lamiids</taxon>
        <taxon>Solanales</taxon>
        <taxon>Solanaceae</taxon>
        <taxon>Solanoideae</taxon>
        <taxon>Datureae</taxon>
        <taxon>Datura</taxon>
    </lineage>
</organism>
<evidence type="ECO:0000256" key="1">
    <source>
        <dbReference type="SAM" id="Coils"/>
    </source>
</evidence>
<dbReference type="Proteomes" id="UP000823775">
    <property type="component" value="Unassembled WGS sequence"/>
</dbReference>
<evidence type="ECO:0000313" key="4">
    <source>
        <dbReference type="Proteomes" id="UP000823775"/>
    </source>
</evidence>
<sequence>MSAILCGKRSNFFEDLQSSPSSSPPVPKRIRCSPSSFSPPRSSASTSNHLPAAAANYFSTPSAIDHLQSVFPDMDKQVRSLVQVQDGPVAAGKRIKEMSNDFMHAPLGSGNLAQLVELRSCKWIVAIMCWMSNCQTWCTHVLGILDSPLTVVGVGCSPRVPSSEISRGRASSSRRFLADAISESCQFLLLILILGFKLQSLLYSKRISIHSDPEMFLERALDECGDLDSAIKRLNELRLGSAENLGPLTGRSDATLETGTQILTQGNGGPTSAADSSAAKEPHMMEGTEWVELFVKEMMSASNIDDAKARASQALQVLEKSISAGATKENIMLKRQVEALLQENAILKRAFAIQRERQKEFEDRGHEVNNLKQMVAQYQEQLRTLEVNNYALTMHLKQAQQGSSIPGRFHPDIF</sequence>
<gene>
    <name evidence="3" type="ORF">HAX54_022112</name>
</gene>
<evidence type="ECO:0000256" key="2">
    <source>
        <dbReference type="SAM" id="MobiDB-lite"/>
    </source>
</evidence>
<feature type="compositionally biased region" description="Low complexity" evidence="2">
    <location>
        <begin position="33"/>
        <end position="47"/>
    </location>
</feature>
<keyword evidence="4" id="KW-1185">Reference proteome</keyword>
<comment type="caution">
    <text evidence="3">The sequence shown here is derived from an EMBL/GenBank/DDBJ whole genome shotgun (WGS) entry which is preliminary data.</text>
</comment>
<feature type="region of interest" description="Disordered" evidence="2">
    <location>
        <begin position="15"/>
        <end position="48"/>
    </location>
</feature>
<keyword evidence="1" id="KW-0175">Coiled coil</keyword>
<accession>A0ABS8UVU4</accession>
<dbReference type="PANTHER" id="PTHR31245">
    <property type="entry name" value="UBIQUITIN SYSTEM COMPONENT CUE PROTEIN"/>
    <property type="match status" value="1"/>
</dbReference>
<reference evidence="3 4" key="1">
    <citation type="journal article" date="2021" name="BMC Genomics">
        <title>Datura genome reveals duplications of psychoactive alkaloid biosynthetic genes and high mutation rate following tissue culture.</title>
        <authorList>
            <person name="Rajewski A."/>
            <person name="Carter-House D."/>
            <person name="Stajich J."/>
            <person name="Litt A."/>
        </authorList>
    </citation>
    <scope>NUCLEOTIDE SEQUENCE [LARGE SCALE GENOMIC DNA]</scope>
    <source>
        <strain evidence="3">AR-01</strain>
    </source>
</reference>
<dbReference type="EMBL" id="JACEIK010002659">
    <property type="protein sequence ID" value="MCD9638260.1"/>
    <property type="molecule type" value="Genomic_DNA"/>
</dbReference>
<protein>
    <recommendedName>
        <fullName evidence="5">CUE domain-containing protein</fullName>
    </recommendedName>
</protein>
<evidence type="ECO:0000313" key="3">
    <source>
        <dbReference type="EMBL" id="MCD9638260.1"/>
    </source>
</evidence>